<feature type="compositionally biased region" description="Acidic residues" evidence="1">
    <location>
        <begin position="572"/>
        <end position="601"/>
    </location>
</feature>
<feature type="region of interest" description="Disordered" evidence="1">
    <location>
        <begin position="567"/>
        <end position="604"/>
    </location>
</feature>
<dbReference type="SUPFAM" id="SSF50978">
    <property type="entry name" value="WD40 repeat-like"/>
    <property type="match status" value="1"/>
</dbReference>
<organism evidence="2">
    <name type="scientific">Dichomitus squalens</name>
    <dbReference type="NCBI Taxonomy" id="114155"/>
    <lineage>
        <taxon>Eukaryota</taxon>
        <taxon>Fungi</taxon>
        <taxon>Dikarya</taxon>
        <taxon>Basidiomycota</taxon>
        <taxon>Agaricomycotina</taxon>
        <taxon>Agaricomycetes</taxon>
        <taxon>Polyporales</taxon>
        <taxon>Polyporaceae</taxon>
        <taxon>Dichomitus</taxon>
    </lineage>
</organism>
<name>A0A4Q9MGM4_9APHY</name>
<feature type="region of interest" description="Disordered" evidence="1">
    <location>
        <begin position="335"/>
        <end position="362"/>
    </location>
</feature>
<evidence type="ECO:0000313" key="2">
    <source>
        <dbReference type="EMBL" id="TBU25026.1"/>
    </source>
</evidence>
<dbReference type="EMBL" id="ML143468">
    <property type="protein sequence ID" value="TBU25026.1"/>
    <property type="molecule type" value="Genomic_DNA"/>
</dbReference>
<gene>
    <name evidence="2" type="ORF">BD311DRAFT_527067</name>
</gene>
<evidence type="ECO:0008006" key="3">
    <source>
        <dbReference type="Google" id="ProtNLM"/>
    </source>
</evidence>
<protein>
    <recommendedName>
        <fullName evidence="3">WD40 repeat-like protein</fullName>
    </recommendedName>
</protein>
<sequence>MSSYLQQLDHLANRIAQYNDPRKHHPYLDLLKEVAAVVREADTRGAPNLTEIVEKAGAIYDSAINWAYGDGDFDFLPSYAHTPDAPPIKDPLHRFGFGAGPAIELLRIIDSMRVNGAGPLSATQREEFVPPPWTKSQPPHPKSTRLSRFRDNVRPSATDATPLARTIYQARCEVASYSIPCPVNAAIASDSSVLAIAGKGGWKNRDPVLSLYLLDEGSAEQGGGPAGARSSQSLDWRCMNTDPGLSEVAYQIALDTPRKLALVADSHRIKSFCWGQSGGVEFEGWSPTQGNNVHTLDSDRYRGPLAVLPNGRVVRAGKGGFALWNIDELPTHKGGRRVGRGKYSDDSWRDNDNGEIERSTGTTPTTTVKFAGAGDETFAPDSWHLHDPSGHMLVGENGRDSAGRYGCYAIDLEQGGRKVARYLGHGGNAIEGFSTSAGDANVFATAGADGYARLYDVRHPLPVITIDSGKLSEFCTSVQLVHPDGIPTLFTGGDKSQSVRCWDIRAQAVVYELSTGNNSVCTLSWDAKRDVLYATTECDYMDRLGSTHGYRHARIPRWAQLCPEDHERENDGLEEEDVDMQDDEEYDGDEYDSMEDDDDENNWPKDAYHNETFFGYAYDAGEHVLLRYAFKEDPDLQELPEYGQASLDYDDGYW</sequence>
<accession>A0A4Q9MGM4</accession>
<dbReference type="AlphaFoldDB" id="A0A4Q9MGM4"/>
<dbReference type="InterPro" id="IPR036322">
    <property type="entry name" value="WD40_repeat_dom_sf"/>
</dbReference>
<reference evidence="2" key="1">
    <citation type="submission" date="2019-01" db="EMBL/GenBank/DDBJ databases">
        <title>Draft genome sequences of three monokaryotic isolates of the white-rot basidiomycete fungus Dichomitus squalens.</title>
        <authorList>
            <consortium name="DOE Joint Genome Institute"/>
            <person name="Lopez S.C."/>
            <person name="Andreopoulos B."/>
            <person name="Pangilinan J."/>
            <person name="Lipzen A."/>
            <person name="Riley R."/>
            <person name="Ahrendt S."/>
            <person name="Ng V."/>
            <person name="Barry K."/>
            <person name="Daum C."/>
            <person name="Grigoriev I.V."/>
            <person name="Hilden K.S."/>
            <person name="Makela M.R."/>
            <person name="de Vries R.P."/>
        </authorList>
    </citation>
    <scope>NUCLEOTIDE SEQUENCE [LARGE SCALE GENOMIC DNA]</scope>
    <source>
        <strain evidence="2">OM18370.1</strain>
    </source>
</reference>
<feature type="compositionally biased region" description="Basic and acidic residues" evidence="1">
    <location>
        <begin position="342"/>
        <end position="358"/>
    </location>
</feature>
<dbReference type="Proteomes" id="UP000292957">
    <property type="component" value="Unassembled WGS sequence"/>
</dbReference>
<dbReference type="Gene3D" id="2.130.10.10">
    <property type="entry name" value="YVTN repeat-like/Quinoprotein amine dehydrogenase"/>
    <property type="match status" value="1"/>
</dbReference>
<proteinExistence type="predicted"/>
<dbReference type="OrthoDB" id="548949at2759"/>
<dbReference type="InterPro" id="IPR015943">
    <property type="entry name" value="WD40/YVTN_repeat-like_dom_sf"/>
</dbReference>
<evidence type="ECO:0000256" key="1">
    <source>
        <dbReference type="SAM" id="MobiDB-lite"/>
    </source>
</evidence>